<dbReference type="Pfam" id="PF00355">
    <property type="entry name" value="Rieske"/>
    <property type="match status" value="1"/>
</dbReference>
<keyword evidence="7" id="KW-1133">Transmembrane helix</keyword>
<dbReference type="SUPFAM" id="SSF50022">
    <property type="entry name" value="ISP domain"/>
    <property type="match status" value="1"/>
</dbReference>
<dbReference type="GO" id="GO:0051537">
    <property type="term" value="F:2 iron, 2 sulfur cluster binding"/>
    <property type="evidence" value="ECO:0007669"/>
    <property type="project" value="UniProtKB-KW"/>
</dbReference>
<reference evidence="9 10" key="1">
    <citation type="submission" date="2020-08" db="EMBL/GenBank/DDBJ databases">
        <title>Genomic Encyclopedia of Type Strains, Phase IV (KMG-IV): sequencing the most valuable type-strain genomes for metagenomic binning, comparative biology and taxonomic classification.</title>
        <authorList>
            <person name="Goeker M."/>
        </authorList>
    </citation>
    <scope>NUCLEOTIDE SEQUENCE [LARGE SCALE GENOMIC DNA]</scope>
    <source>
        <strain evidence="9 10">DSM 103733</strain>
    </source>
</reference>
<keyword evidence="1" id="KW-0001">2Fe-2S</keyword>
<evidence type="ECO:0000256" key="2">
    <source>
        <dbReference type="ARBA" id="ARBA00022723"/>
    </source>
</evidence>
<feature type="transmembrane region" description="Helical" evidence="7">
    <location>
        <begin position="34"/>
        <end position="60"/>
    </location>
</feature>
<evidence type="ECO:0000256" key="6">
    <source>
        <dbReference type="SAM" id="MobiDB-lite"/>
    </source>
</evidence>
<dbReference type="PROSITE" id="PS51296">
    <property type="entry name" value="RIESKE"/>
    <property type="match status" value="1"/>
</dbReference>
<keyword evidence="7" id="KW-0812">Transmembrane</keyword>
<evidence type="ECO:0000256" key="4">
    <source>
        <dbReference type="ARBA" id="ARBA00023014"/>
    </source>
</evidence>
<proteinExistence type="predicted"/>
<dbReference type="PANTHER" id="PTHR10134">
    <property type="entry name" value="CYTOCHROME B-C1 COMPLEX SUBUNIT RIESKE, MITOCHONDRIAL"/>
    <property type="match status" value="1"/>
</dbReference>
<dbReference type="RefSeq" id="WP_082125256.1">
    <property type="nucleotide sequence ID" value="NZ_JACHEK010000009.1"/>
</dbReference>
<dbReference type="Gene3D" id="2.102.10.10">
    <property type="entry name" value="Rieske [2Fe-2S] iron-sulphur domain"/>
    <property type="match status" value="1"/>
</dbReference>
<keyword evidence="3" id="KW-0408">Iron</keyword>
<sequence>MTDPHNTPEPNTPDLVQEDQKITKDDPRVVSRRWMLMGFGALLNGVVGLAVAVPVVRYLLGPVKRKGAYNSWISLGSLEQFPAGETRLATYENPFNRPWDGETAKTACWVRHTGANKFQVFAINCAHLGCPVRWFPQSSLFMCPCHGGAYYADGSRASGPPERGLFEYAYKVVNSELHIDAGQMPTLSNPASPGQQAGNNNLPVINNSPKGCGSCTG</sequence>
<evidence type="ECO:0000256" key="3">
    <source>
        <dbReference type="ARBA" id="ARBA00023004"/>
    </source>
</evidence>
<protein>
    <submittedName>
        <fullName evidence="9">Rieske Fe-S protein</fullName>
    </submittedName>
</protein>
<accession>A0A841K133</accession>
<evidence type="ECO:0000256" key="1">
    <source>
        <dbReference type="ARBA" id="ARBA00022714"/>
    </source>
</evidence>
<feature type="region of interest" description="Disordered" evidence="6">
    <location>
        <begin position="1"/>
        <end position="23"/>
    </location>
</feature>
<evidence type="ECO:0000313" key="9">
    <source>
        <dbReference type="EMBL" id="MBB6146307.1"/>
    </source>
</evidence>
<keyword evidence="7" id="KW-0472">Membrane</keyword>
<organism evidence="9 10">
    <name type="scientific">Silvibacterium bohemicum</name>
    <dbReference type="NCBI Taxonomy" id="1577686"/>
    <lineage>
        <taxon>Bacteria</taxon>
        <taxon>Pseudomonadati</taxon>
        <taxon>Acidobacteriota</taxon>
        <taxon>Terriglobia</taxon>
        <taxon>Terriglobales</taxon>
        <taxon>Acidobacteriaceae</taxon>
        <taxon>Silvibacterium</taxon>
    </lineage>
</organism>
<dbReference type="AlphaFoldDB" id="A0A841K133"/>
<feature type="compositionally biased region" description="Polar residues" evidence="6">
    <location>
        <begin position="185"/>
        <end position="205"/>
    </location>
</feature>
<dbReference type="Proteomes" id="UP000538666">
    <property type="component" value="Unassembled WGS sequence"/>
</dbReference>
<dbReference type="OrthoDB" id="9802613at2"/>
<name>A0A841K133_9BACT</name>
<evidence type="ECO:0000256" key="5">
    <source>
        <dbReference type="ARBA" id="ARBA00023157"/>
    </source>
</evidence>
<feature type="region of interest" description="Disordered" evidence="6">
    <location>
        <begin position="183"/>
        <end position="205"/>
    </location>
</feature>
<dbReference type="InterPro" id="IPR014349">
    <property type="entry name" value="Rieske_Fe-S_prot"/>
</dbReference>
<evidence type="ECO:0000256" key="7">
    <source>
        <dbReference type="SAM" id="Phobius"/>
    </source>
</evidence>
<evidence type="ECO:0000259" key="8">
    <source>
        <dbReference type="PROSITE" id="PS51296"/>
    </source>
</evidence>
<gene>
    <name evidence="9" type="ORF">HNQ77_004279</name>
</gene>
<dbReference type="CDD" id="cd03467">
    <property type="entry name" value="Rieske"/>
    <property type="match status" value="1"/>
</dbReference>
<dbReference type="InterPro" id="IPR036922">
    <property type="entry name" value="Rieske_2Fe-2S_sf"/>
</dbReference>
<evidence type="ECO:0000313" key="10">
    <source>
        <dbReference type="Proteomes" id="UP000538666"/>
    </source>
</evidence>
<comment type="caution">
    <text evidence="9">The sequence shown here is derived from an EMBL/GenBank/DDBJ whole genome shotgun (WGS) entry which is preliminary data.</text>
</comment>
<dbReference type="GO" id="GO:0046872">
    <property type="term" value="F:metal ion binding"/>
    <property type="evidence" value="ECO:0007669"/>
    <property type="project" value="UniProtKB-KW"/>
</dbReference>
<dbReference type="EMBL" id="JACHEK010000009">
    <property type="protein sequence ID" value="MBB6146307.1"/>
    <property type="molecule type" value="Genomic_DNA"/>
</dbReference>
<dbReference type="InterPro" id="IPR017941">
    <property type="entry name" value="Rieske_2Fe-2S"/>
</dbReference>
<keyword evidence="4" id="KW-0411">Iron-sulfur</keyword>
<keyword evidence="5" id="KW-1015">Disulfide bond</keyword>
<feature type="domain" description="Rieske" evidence="8">
    <location>
        <begin position="113"/>
        <end position="179"/>
    </location>
</feature>
<keyword evidence="2" id="KW-0479">Metal-binding</keyword>
<keyword evidence="10" id="KW-1185">Reference proteome</keyword>